<dbReference type="InterPro" id="IPR050975">
    <property type="entry name" value="Sleep_regulator"/>
</dbReference>
<keyword evidence="2" id="KW-0325">Glycoprotein</keyword>
<name>A0AA36FBR3_OCTVU</name>
<keyword evidence="1 3" id="KW-0732">Signal</keyword>
<dbReference type="AlphaFoldDB" id="A0AA36FBR3"/>
<evidence type="ECO:0008006" key="6">
    <source>
        <dbReference type="Google" id="ProtNLM"/>
    </source>
</evidence>
<proteinExistence type="predicted"/>
<sequence length="128" mass="14206">MDFYTFFGPLFLLIVLVNKSSAIRCYSCSSFENPNCGDAFDFKYGKAYACTGSCKKTRGLSKNNDAEVNRMCSSLEKDSCYSSTYNDNDVTACVCNTDYCNSAPLKHVSSITLNFCLATLTYLLLIHP</sequence>
<evidence type="ECO:0000256" key="1">
    <source>
        <dbReference type="ARBA" id="ARBA00022729"/>
    </source>
</evidence>
<gene>
    <name evidence="4" type="ORF">OCTVUL_1B000205</name>
</gene>
<keyword evidence="5" id="KW-1185">Reference proteome</keyword>
<accession>A0AA36FBR3</accession>
<dbReference type="EMBL" id="OX597826">
    <property type="protein sequence ID" value="CAI9731707.1"/>
    <property type="molecule type" value="Genomic_DNA"/>
</dbReference>
<evidence type="ECO:0000313" key="4">
    <source>
        <dbReference type="EMBL" id="CAI9731707.1"/>
    </source>
</evidence>
<reference evidence="4" key="1">
    <citation type="submission" date="2023-08" db="EMBL/GenBank/DDBJ databases">
        <authorList>
            <person name="Alioto T."/>
            <person name="Alioto T."/>
            <person name="Gomez Garrido J."/>
        </authorList>
    </citation>
    <scope>NUCLEOTIDE SEQUENCE</scope>
</reference>
<feature type="signal peptide" evidence="3">
    <location>
        <begin position="1"/>
        <end position="22"/>
    </location>
</feature>
<organism evidence="4 5">
    <name type="scientific">Octopus vulgaris</name>
    <name type="common">Common octopus</name>
    <dbReference type="NCBI Taxonomy" id="6645"/>
    <lineage>
        <taxon>Eukaryota</taxon>
        <taxon>Metazoa</taxon>
        <taxon>Spiralia</taxon>
        <taxon>Lophotrochozoa</taxon>
        <taxon>Mollusca</taxon>
        <taxon>Cephalopoda</taxon>
        <taxon>Coleoidea</taxon>
        <taxon>Octopodiformes</taxon>
        <taxon>Octopoda</taxon>
        <taxon>Incirrata</taxon>
        <taxon>Octopodidae</taxon>
        <taxon>Octopus</taxon>
    </lineage>
</organism>
<dbReference type="Pfam" id="PF17064">
    <property type="entry name" value="QVR"/>
    <property type="match status" value="1"/>
</dbReference>
<dbReference type="GO" id="GO:0030431">
    <property type="term" value="P:sleep"/>
    <property type="evidence" value="ECO:0007669"/>
    <property type="project" value="InterPro"/>
</dbReference>
<dbReference type="InterPro" id="IPR031424">
    <property type="entry name" value="QVR-like"/>
</dbReference>
<evidence type="ECO:0000256" key="3">
    <source>
        <dbReference type="SAM" id="SignalP"/>
    </source>
</evidence>
<dbReference type="PANTHER" id="PTHR33562">
    <property type="entry name" value="ATILLA, ISOFORM B-RELATED-RELATED"/>
    <property type="match status" value="1"/>
</dbReference>
<evidence type="ECO:0000256" key="2">
    <source>
        <dbReference type="ARBA" id="ARBA00023180"/>
    </source>
</evidence>
<dbReference type="GO" id="GO:0032222">
    <property type="term" value="P:regulation of synaptic transmission, cholinergic"/>
    <property type="evidence" value="ECO:0007669"/>
    <property type="project" value="InterPro"/>
</dbReference>
<dbReference type="Proteomes" id="UP001162480">
    <property type="component" value="Chromosome 13"/>
</dbReference>
<evidence type="ECO:0000313" key="5">
    <source>
        <dbReference type="Proteomes" id="UP001162480"/>
    </source>
</evidence>
<feature type="chain" id="PRO_5041371322" description="Protein sleepless" evidence="3">
    <location>
        <begin position="23"/>
        <end position="128"/>
    </location>
</feature>
<protein>
    <recommendedName>
        <fullName evidence="6">Protein sleepless</fullName>
    </recommendedName>
</protein>